<protein>
    <submittedName>
        <fullName evidence="2">Uncharacterized protein</fullName>
    </submittedName>
</protein>
<feature type="compositionally biased region" description="Basic and acidic residues" evidence="1">
    <location>
        <begin position="88"/>
        <end position="99"/>
    </location>
</feature>
<feature type="region of interest" description="Disordered" evidence="1">
    <location>
        <begin position="88"/>
        <end position="110"/>
    </location>
</feature>
<dbReference type="AlphaFoldDB" id="A0A699V077"/>
<evidence type="ECO:0000256" key="1">
    <source>
        <dbReference type="SAM" id="MobiDB-lite"/>
    </source>
</evidence>
<name>A0A699V077_TANCI</name>
<proteinExistence type="predicted"/>
<accession>A0A699V077</accession>
<evidence type="ECO:0000313" key="2">
    <source>
        <dbReference type="EMBL" id="GFD28645.1"/>
    </source>
</evidence>
<gene>
    <name evidence="2" type="ORF">Tci_900614</name>
</gene>
<feature type="compositionally biased region" description="Polar residues" evidence="1">
    <location>
        <begin position="100"/>
        <end position="110"/>
    </location>
</feature>
<feature type="non-terminal residue" evidence="2">
    <location>
        <position position="1"/>
    </location>
</feature>
<dbReference type="EMBL" id="BKCJ011387404">
    <property type="protein sequence ID" value="GFD28645.1"/>
    <property type="molecule type" value="Genomic_DNA"/>
</dbReference>
<reference evidence="2" key="1">
    <citation type="journal article" date="2019" name="Sci. Rep.">
        <title>Draft genome of Tanacetum cinerariifolium, the natural source of mosquito coil.</title>
        <authorList>
            <person name="Yamashiro T."/>
            <person name="Shiraishi A."/>
            <person name="Satake H."/>
            <person name="Nakayama K."/>
        </authorList>
    </citation>
    <scope>NUCLEOTIDE SEQUENCE</scope>
</reference>
<organism evidence="2">
    <name type="scientific">Tanacetum cinerariifolium</name>
    <name type="common">Dalmatian daisy</name>
    <name type="synonym">Chrysanthemum cinerariifolium</name>
    <dbReference type="NCBI Taxonomy" id="118510"/>
    <lineage>
        <taxon>Eukaryota</taxon>
        <taxon>Viridiplantae</taxon>
        <taxon>Streptophyta</taxon>
        <taxon>Embryophyta</taxon>
        <taxon>Tracheophyta</taxon>
        <taxon>Spermatophyta</taxon>
        <taxon>Magnoliopsida</taxon>
        <taxon>eudicotyledons</taxon>
        <taxon>Gunneridae</taxon>
        <taxon>Pentapetalae</taxon>
        <taxon>asterids</taxon>
        <taxon>campanulids</taxon>
        <taxon>Asterales</taxon>
        <taxon>Asteraceae</taxon>
        <taxon>Asteroideae</taxon>
        <taxon>Anthemideae</taxon>
        <taxon>Anthemidinae</taxon>
        <taxon>Tanacetum</taxon>
    </lineage>
</organism>
<comment type="caution">
    <text evidence="2">The sequence shown here is derived from an EMBL/GenBank/DDBJ whole genome shotgun (WGS) entry which is preliminary data.</text>
</comment>
<sequence>IAKQDENVVKKEVDAAQVQAKAKWIVFYEPEESTTKTTTSPIPKPKSQDKGKAIMIEELVKLKKKDQIMLDEEVALKLQSELQAKFDKEQRLASEKSQNKQEVNSSLIEE</sequence>